<dbReference type="PANTHER" id="PTHR22762">
    <property type="entry name" value="ALPHA-GLUCOSIDASE"/>
    <property type="match status" value="1"/>
</dbReference>
<evidence type="ECO:0000259" key="1">
    <source>
        <dbReference type="Pfam" id="PF21365"/>
    </source>
</evidence>
<dbReference type="AlphaFoldDB" id="A0A0M3HI55"/>
<reference evidence="3" key="1">
    <citation type="submission" date="2017-02" db="UniProtKB">
        <authorList>
            <consortium name="WormBaseParasite"/>
        </authorList>
    </citation>
    <scope>IDENTIFICATION</scope>
</reference>
<dbReference type="GO" id="GO:0004558">
    <property type="term" value="F:alpha-1,4-glucosidase activity"/>
    <property type="evidence" value="ECO:0007669"/>
    <property type="project" value="TreeGrafter"/>
</dbReference>
<organism evidence="2 3">
    <name type="scientific">Ascaris lumbricoides</name>
    <name type="common">Giant roundworm</name>
    <dbReference type="NCBI Taxonomy" id="6252"/>
    <lineage>
        <taxon>Eukaryota</taxon>
        <taxon>Metazoa</taxon>
        <taxon>Ecdysozoa</taxon>
        <taxon>Nematoda</taxon>
        <taxon>Chromadorea</taxon>
        <taxon>Rhabditida</taxon>
        <taxon>Spirurina</taxon>
        <taxon>Ascaridomorpha</taxon>
        <taxon>Ascaridoidea</taxon>
        <taxon>Ascarididae</taxon>
        <taxon>Ascaris</taxon>
    </lineage>
</organism>
<evidence type="ECO:0000313" key="3">
    <source>
        <dbReference type="WBParaSite" id="ALUE_0000120001-mRNA-1"/>
    </source>
</evidence>
<protein>
    <submittedName>
        <fullName evidence="3">Phosphopyruvate hydratase</fullName>
    </submittedName>
</protein>
<dbReference type="PANTHER" id="PTHR22762:SF133">
    <property type="entry name" value="P-TYPE DOMAIN-CONTAINING PROTEIN"/>
    <property type="match status" value="1"/>
</dbReference>
<dbReference type="WBParaSite" id="ALUE_0000120001-mRNA-1">
    <property type="protein sequence ID" value="ALUE_0000120001-mRNA-1"/>
    <property type="gene ID" value="ALUE_0000120001"/>
</dbReference>
<dbReference type="InterPro" id="IPR013780">
    <property type="entry name" value="Glyco_hydro_b"/>
</dbReference>
<proteinExistence type="predicted"/>
<sequence length="117" mass="12894">MKCLETSFTEINDILKTLFFEKGAETVHAYLPTSATWYSLRDGDYGETVFSGNMSAKKTEMIPVLARGGVIIPRQPPNTTTTASRRNPFDLLIAVAYFAVSLNKMTAGASSFMRCVN</sequence>
<dbReference type="Pfam" id="PF21365">
    <property type="entry name" value="Glyco_hydro_31_3rd"/>
    <property type="match status" value="1"/>
</dbReference>
<evidence type="ECO:0000313" key="2">
    <source>
        <dbReference type="Proteomes" id="UP000036681"/>
    </source>
</evidence>
<dbReference type="InterPro" id="IPR048395">
    <property type="entry name" value="Glyco_hydro_31_C"/>
</dbReference>
<name>A0A0M3HI55_ASCLU</name>
<keyword evidence="2" id="KW-1185">Reference proteome</keyword>
<dbReference type="Proteomes" id="UP000036681">
    <property type="component" value="Unplaced"/>
</dbReference>
<dbReference type="Gene3D" id="2.60.40.1180">
    <property type="entry name" value="Golgi alpha-mannosidase II"/>
    <property type="match status" value="2"/>
</dbReference>
<feature type="domain" description="Glycosyl hydrolase family 31 C-terminal" evidence="1">
    <location>
        <begin position="13"/>
        <end position="72"/>
    </location>
</feature>
<accession>A0A0M3HI55</accession>